<comment type="caution">
    <text evidence="1">The sequence shown here is derived from an EMBL/GenBank/DDBJ whole genome shotgun (WGS) entry which is preliminary data.</text>
</comment>
<evidence type="ECO:0000313" key="2">
    <source>
        <dbReference type="Proteomes" id="UP000215059"/>
    </source>
</evidence>
<keyword evidence="2" id="KW-1185">Reference proteome</keyword>
<dbReference type="AlphaFoldDB" id="A0A235FB02"/>
<gene>
    <name evidence="1" type="ORF">CGZ90_09740</name>
</gene>
<reference evidence="1 2" key="1">
    <citation type="submission" date="2017-07" db="EMBL/GenBank/DDBJ databases">
        <title>Fictibacillus sp. nov. GDSW-R2A3 Genome sequencing and assembly.</title>
        <authorList>
            <person name="Mayilraj S."/>
        </authorList>
    </citation>
    <scope>NUCLEOTIDE SEQUENCE [LARGE SCALE GENOMIC DNA]</scope>
    <source>
        <strain evidence="1 2">GDSW-R2A3</strain>
    </source>
</reference>
<proteinExistence type="predicted"/>
<dbReference type="InterPro" id="IPR014199">
    <property type="entry name" value="Spore_YtxC"/>
</dbReference>
<evidence type="ECO:0000313" key="1">
    <source>
        <dbReference type="EMBL" id="OYD58153.1"/>
    </source>
</evidence>
<name>A0A235FB02_9BACL</name>
<dbReference type="RefSeq" id="WP_094252260.1">
    <property type="nucleotide sequence ID" value="NZ_JBHLXL010000001.1"/>
</dbReference>
<sequence length="289" mass="33587">MTITIYFHQYEEAESAIYTINGNMRRLSIKPAAVIKQGYPPWSISIPMTMKTEIESLAQKMAAATRDIVEKKKLMHIIKHHFLYDEEESQLIAAVAASLISGEIAGVPEVQQLPCLDEHVLHAWRSFFRQPPEEFSFESFVTFRLKHYEHILKNYVECAIDEYKMELEYQMFIDHIRRCVDRQPPAADHVTVVYNGEFILFDSMMQPFTKEQIGGLYEKSLLITKEIDLDERVLGPLVALSPEKISVYTETFDHALLHTIQNIFEEKISLNHLSSLPKKKKRINIRKKS</sequence>
<dbReference type="Pfam" id="PF08812">
    <property type="entry name" value="YtxC"/>
    <property type="match status" value="1"/>
</dbReference>
<accession>A0A235FB02</accession>
<evidence type="ECO:0008006" key="3">
    <source>
        <dbReference type="Google" id="ProtNLM"/>
    </source>
</evidence>
<dbReference type="OrthoDB" id="2986513at2"/>
<dbReference type="EMBL" id="NOII01000002">
    <property type="protein sequence ID" value="OYD58153.1"/>
    <property type="molecule type" value="Genomic_DNA"/>
</dbReference>
<dbReference type="Proteomes" id="UP000215059">
    <property type="component" value="Unassembled WGS sequence"/>
</dbReference>
<organism evidence="1 2">
    <name type="scientific">Fictibacillus aquaticus</name>
    <dbReference type="NCBI Taxonomy" id="2021314"/>
    <lineage>
        <taxon>Bacteria</taxon>
        <taxon>Bacillati</taxon>
        <taxon>Bacillota</taxon>
        <taxon>Bacilli</taxon>
        <taxon>Bacillales</taxon>
        <taxon>Fictibacillaceae</taxon>
        <taxon>Fictibacillus</taxon>
    </lineage>
</organism>
<protein>
    <recommendedName>
        <fullName evidence="3">Sporulation protein YtxC</fullName>
    </recommendedName>
</protein>